<reference evidence="5" key="1">
    <citation type="submission" date="2016-10" db="EMBL/GenBank/DDBJ databases">
        <authorList>
            <person name="Varghese N."/>
            <person name="Submissions S."/>
        </authorList>
    </citation>
    <scope>NUCLEOTIDE SEQUENCE [LARGE SCALE GENOMIC DNA]</scope>
    <source>
        <strain evidence="5">DSM 45419</strain>
    </source>
</reference>
<dbReference type="EMBL" id="FNHE01000006">
    <property type="protein sequence ID" value="SDM55162.1"/>
    <property type="molecule type" value="Genomic_DNA"/>
</dbReference>
<gene>
    <name evidence="4" type="ORF">SAMN05660642_02787</name>
</gene>
<sequence length="452" mass="46411">MTAGPQVPQREAPAPSGEAVPGDAATRGATPLRHACDPAASGDVPGTPAIPGTQADGRPRARLVGIDAARGVALVGMMAVHNYTATDEDGELSLAWSVAAGKSAALFALLAGVGIAFASGGRRRPTGRRWTAEAASLLVRALVIGAVGLLLGYVVPADLASVILPYYAVLFLLAVPVLSLSTRTLVGLAATVAVAMPLLSHVLRAGTELVDPVPNPTLGALVDDPLHALRELALTGVYPALPWMAYLCAGLAVGRALLTSRRTVLIIVLVGVGLAVAARTVSWLLLDVFGGRARLESVALQSMSQEEFAGFLREGASGVTPPDTPWWLATTLAHSSTPFDLAYTIGVGLVVVGVCILVGRVTTAPLRPLAAAGSMTLTLYSLHLLLLSSPDLPGGAWGFLLQSAVVVTFALVWSHHHARGPLEELVARLSGGARRAVENGRRPSGAGALPPA</sequence>
<organism evidence="4 5">
    <name type="scientific">Geodermatophilus siccatus</name>
    <dbReference type="NCBI Taxonomy" id="1137991"/>
    <lineage>
        <taxon>Bacteria</taxon>
        <taxon>Bacillati</taxon>
        <taxon>Actinomycetota</taxon>
        <taxon>Actinomycetes</taxon>
        <taxon>Geodermatophilales</taxon>
        <taxon>Geodermatophilaceae</taxon>
        <taxon>Geodermatophilus</taxon>
    </lineage>
</organism>
<dbReference type="Pfam" id="PF07786">
    <property type="entry name" value="HGSNAT_cat"/>
    <property type="match status" value="1"/>
</dbReference>
<feature type="transmembrane region" description="Helical" evidence="2">
    <location>
        <begin position="63"/>
        <end position="83"/>
    </location>
</feature>
<dbReference type="RefSeq" id="WP_091219131.1">
    <property type="nucleotide sequence ID" value="NZ_FNHE01000006.1"/>
</dbReference>
<keyword evidence="2" id="KW-1133">Transmembrane helix</keyword>
<dbReference type="STRING" id="1137991.SAMN05660642_02787"/>
<feature type="transmembrane region" description="Helical" evidence="2">
    <location>
        <begin position="394"/>
        <end position="413"/>
    </location>
</feature>
<feature type="transmembrane region" description="Helical" evidence="2">
    <location>
        <begin position="185"/>
        <end position="203"/>
    </location>
</feature>
<dbReference type="InterPro" id="IPR012429">
    <property type="entry name" value="HGSNAT_cat"/>
</dbReference>
<keyword evidence="2" id="KW-0472">Membrane</keyword>
<dbReference type="Proteomes" id="UP000198680">
    <property type="component" value="Unassembled WGS sequence"/>
</dbReference>
<feature type="transmembrane region" description="Helical" evidence="2">
    <location>
        <begin position="240"/>
        <end position="258"/>
    </location>
</feature>
<evidence type="ECO:0000256" key="1">
    <source>
        <dbReference type="SAM" id="MobiDB-lite"/>
    </source>
</evidence>
<protein>
    <submittedName>
        <fullName evidence="4">Uncharacterized membrane protein YeiB</fullName>
    </submittedName>
</protein>
<feature type="transmembrane region" description="Helical" evidence="2">
    <location>
        <begin position="265"/>
        <end position="286"/>
    </location>
</feature>
<feature type="transmembrane region" description="Helical" evidence="2">
    <location>
        <begin position="95"/>
        <end position="118"/>
    </location>
</feature>
<accession>A0A1G9U5N8</accession>
<evidence type="ECO:0000259" key="3">
    <source>
        <dbReference type="Pfam" id="PF07786"/>
    </source>
</evidence>
<evidence type="ECO:0000313" key="4">
    <source>
        <dbReference type="EMBL" id="SDM55162.1"/>
    </source>
</evidence>
<dbReference type="AlphaFoldDB" id="A0A1G9U5N8"/>
<name>A0A1G9U5N8_9ACTN</name>
<proteinExistence type="predicted"/>
<keyword evidence="5" id="KW-1185">Reference proteome</keyword>
<feature type="domain" description="Heparan-alpha-glucosaminide N-acetyltransferase catalytic" evidence="3">
    <location>
        <begin position="62"/>
        <end position="260"/>
    </location>
</feature>
<feature type="transmembrane region" description="Helical" evidence="2">
    <location>
        <begin position="130"/>
        <end position="153"/>
    </location>
</feature>
<feature type="transmembrane region" description="Helical" evidence="2">
    <location>
        <begin position="159"/>
        <end position="178"/>
    </location>
</feature>
<feature type="region of interest" description="Disordered" evidence="1">
    <location>
        <begin position="1"/>
        <end position="57"/>
    </location>
</feature>
<evidence type="ECO:0000256" key="2">
    <source>
        <dbReference type="SAM" id="Phobius"/>
    </source>
</evidence>
<keyword evidence="2" id="KW-0812">Transmembrane</keyword>
<dbReference type="OrthoDB" id="4966979at2"/>
<evidence type="ECO:0000313" key="5">
    <source>
        <dbReference type="Proteomes" id="UP000198680"/>
    </source>
</evidence>
<feature type="transmembrane region" description="Helical" evidence="2">
    <location>
        <begin position="369"/>
        <end position="388"/>
    </location>
</feature>
<feature type="transmembrane region" description="Helical" evidence="2">
    <location>
        <begin position="341"/>
        <end position="362"/>
    </location>
</feature>